<keyword evidence="2" id="KW-0812">Transmembrane</keyword>
<accession>K6VV65</accession>
<dbReference type="NCBIfam" id="NF038134">
    <property type="entry name" value="choice_anch_M"/>
    <property type="match status" value="3"/>
</dbReference>
<dbReference type="EMBL" id="BAGZ01000021">
    <property type="protein sequence ID" value="GAB79230.1"/>
    <property type="molecule type" value="Genomic_DNA"/>
</dbReference>
<feature type="compositionally biased region" description="Pro residues" evidence="1">
    <location>
        <begin position="306"/>
        <end position="330"/>
    </location>
</feature>
<dbReference type="NCBIfam" id="TIGR03769">
    <property type="entry name" value="P_ac_wall_RPT"/>
    <property type="match status" value="3"/>
</dbReference>
<keyword evidence="2" id="KW-1133">Transmembrane helix</keyword>
<dbReference type="eggNOG" id="COG0803">
    <property type="taxonomic scope" value="Bacteria"/>
</dbReference>
<feature type="region of interest" description="Disordered" evidence="1">
    <location>
        <begin position="28"/>
        <end position="127"/>
    </location>
</feature>
<keyword evidence="2" id="KW-0472">Membrane</keyword>
<feature type="signal peptide" evidence="3">
    <location>
        <begin position="1"/>
        <end position="23"/>
    </location>
</feature>
<reference evidence="4 5" key="1">
    <citation type="submission" date="2012-08" db="EMBL/GenBank/DDBJ databases">
        <title>Whole genome shotgun sequence of Austwickia chelonae NBRC 105200.</title>
        <authorList>
            <person name="Yoshida I."/>
            <person name="Hosoyama A."/>
            <person name="Tsuchikane K."/>
            <person name="Katsumata H."/>
            <person name="Ando Y."/>
            <person name="Ohji S."/>
            <person name="Hamada M."/>
            <person name="Tamura T."/>
            <person name="Yamazoe A."/>
            <person name="Yamazaki S."/>
            <person name="Fujita N."/>
        </authorList>
    </citation>
    <scope>NUCLEOTIDE SEQUENCE [LARGE SCALE GENOMIC DNA]</scope>
    <source>
        <strain evidence="4 5">NBRC 105200</strain>
    </source>
</reference>
<dbReference type="Proteomes" id="UP000008495">
    <property type="component" value="Unassembled WGS sequence"/>
</dbReference>
<keyword evidence="3" id="KW-0732">Signal</keyword>
<evidence type="ECO:0000256" key="2">
    <source>
        <dbReference type="SAM" id="Phobius"/>
    </source>
</evidence>
<evidence type="ECO:0000313" key="4">
    <source>
        <dbReference type="EMBL" id="GAB79230.1"/>
    </source>
</evidence>
<name>K6VV65_9MICO</name>
<organism evidence="4 5">
    <name type="scientific">Austwickia chelonae NBRC 105200</name>
    <dbReference type="NCBI Taxonomy" id="1184607"/>
    <lineage>
        <taxon>Bacteria</taxon>
        <taxon>Bacillati</taxon>
        <taxon>Actinomycetota</taxon>
        <taxon>Actinomycetes</taxon>
        <taxon>Micrococcales</taxon>
        <taxon>Dermatophilaceae</taxon>
        <taxon>Austwickia</taxon>
    </lineage>
</organism>
<evidence type="ECO:0008006" key="6">
    <source>
        <dbReference type="Google" id="ProtNLM"/>
    </source>
</evidence>
<keyword evidence="5" id="KW-1185">Reference proteome</keyword>
<evidence type="ECO:0000256" key="3">
    <source>
        <dbReference type="SAM" id="SignalP"/>
    </source>
</evidence>
<evidence type="ECO:0000256" key="1">
    <source>
        <dbReference type="SAM" id="MobiDB-lite"/>
    </source>
</evidence>
<feature type="compositionally biased region" description="Low complexity" evidence="1">
    <location>
        <begin position="28"/>
        <end position="126"/>
    </location>
</feature>
<proteinExistence type="predicted"/>
<dbReference type="InterPro" id="IPR022435">
    <property type="entry name" value="Surface-anchored_actinobac"/>
</dbReference>
<dbReference type="STRING" id="100225.SAMN05421595_2538"/>
<sequence>MVLAGCCGVVLAFPAGLAPYAAAAEATPSAPGASAGASSSTSKPAAPVPSSAAPSAPARTAAPVKPTAAPKPAAPAKPTGAALTGAGSGAGTSAAAPAAPAAVPTSAASSPDSEAEEATTATAAPAGKKIDQGDVDVFDVMVKDGVLQLGSATGSGAQRVSHDPGKVVFHVKPQAHRTGLPEAVVKGGAGYLLPEKSTSGLLRPSWNAAQAQAAGFTEVDLKFTMGKNPGGVALYTGGSSPQRVLAEGYALPGTLQVGKTGRGVANWVFTKAGTYTMTVQASAVKDGKKVTSRAVTYTWVVEAPASTPPATTPPGTPNPPATSNPVPSPSNPVTSAPGRPSTPVQGKVTLNRGVADLFYVRKGQGALDLAVREHITGRGVVRTPEDVRILVGDNALRQVPPGFPEAGTRAYVLPASGDQKLIQLGWNTSALEGTGLGATDIEMSVSGPGRVSLFRTNSERKPVSVLTHRGMALPGTFHLSKPALEHANWLFSAPGTYTLTARATSSGMSSRTATYTFVVGGSAGASTAPSARGGARGEAPVGPLPDALPVNTPGGWGGWAAPLPPLGNDLGLPPIVTPIGEPPQPGEPVEVDPTPILDGVCSKPGATGMPSGVATSGNFDITQRLDAQALLPMIKDSRNAQPKLVSPTSMVFGLGDKARHKAPEGMEFIAKSGENVWTMGATPEEGVPLIGENSQHESLMKEAAGPVTVTLTAAQGPGQVAHFLPGPFGGGVGQRLFDTVGGTTSYALPLNARQVGSWVFTKPGEYRLTLTHSVKTKQGKELAAPMTLNVVVGGCNTGPKITAPPKAAVSQQTAAPNPSQVAASRAGFGVKDGLLAAALAVNAGLLYLLARRHRSRKAEAAPGGDTTGTV</sequence>
<dbReference type="NCBIfam" id="TIGR03773">
    <property type="entry name" value="anch_rpt_wall"/>
    <property type="match status" value="1"/>
</dbReference>
<dbReference type="AlphaFoldDB" id="K6VV65"/>
<gene>
    <name evidence="4" type="ORF">AUCHE_21_00560</name>
</gene>
<feature type="transmembrane region" description="Helical" evidence="2">
    <location>
        <begin position="833"/>
        <end position="850"/>
    </location>
</feature>
<feature type="chain" id="PRO_5003898188" description="PKD domain-containing protein" evidence="3">
    <location>
        <begin position="24"/>
        <end position="870"/>
    </location>
</feature>
<evidence type="ECO:0000313" key="5">
    <source>
        <dbReference type="Proteomes" id="UP000008495"/>
    </source>
</evidence>
<comment type="caution">
    <text evidence="4">The sequence shown here is derived from an EMBL/GenBank/DDBJ whole genome shotgun (WGS) entry which is preliminary data.</text>
</comment>
<feature type="region of interest" description="Disordered" evidence="1">
    <location>
        <begin position="304"/>
        <end position="346"/>
    </location>
</feature>
<protein>
    <recommendedName>
        <fullName evidence="6">PKD domain-containing protein</fullName>
    </recommendedName>
</protein>
<dbReference type="InterPro" id="IPR022395">
    <property type="entry name" value="CHP03773_ABC_transptr-like"/>
</dbReference>